<reference evidence="8" key="1">
    <citation type="submission" date="2021-01" db="EMBL/GenBank/DDBJ databases">
        <title>Adiantum capillus-veneris genome.</title>
        <authorList>
            <person name="Fang Y."/>
            <person name="Liao Q."/>
        </authorList>
    </citation>
    <scope>NUCLEOTIDE SEQUENCE</scope>
    <source>
        <strain evidence="8">H3</strain>
        <tissue evidence="8">Leaf</tissue>
    </source>
</reference>
<evidence type="ECO:0000313" key="9">
    <source>
        <dbReference type="Proteomes" id="UP000886520"/>
    </source>
</evidence>
<dbReference type="AlphaFoldDB" id="A0A9D4Z4V1"/>
<evidence type="ECO:0000256" key="6">
    <source>
        <dbReference type="ARBA" id="ARBA00023136"/>
    </source>
</evidence>
<dbReference type="InterPro" id="IPR008990">
    <property type="entry name" value="Elect_transpt_acc-like_dom_sf"/>
</dbReference>
<comment type="similarity">
    <text evidence="3">Belongs to the PsaE family.</text>
</comment>
<dbReference type="GO" id="GO:0009538">
    <property type="term" value="C:photosystem I reaction center"/>
    <property type="evidence" value="ECO:0007669"/>
    <property type="project" value="InterPro"/>
</dbReference>
<dbReference type="Gene3D" id="2.30.30.50">
    <property type="match status" value="1"/>
</dbReference>
<dbReference type="SUPFAM" id="SSF50090">
    <property type="entry name" value="Electron transport accessory proteins"/>
    <property type="match status" value="1"/>
</dbReference>
<sequence>MASSLAASSTFSSVAAVGSCSFTPGLTVPSRVQLRPISFPSRLCVRAAEGEAAAAPPAEKPAEKPKPIGPPRGSKVKILRPESYWFNGVGTVVAVDQAPGVRYPVVVRFEKVNYAGVSTNNYALDEICAV</sequence>
<keyword evidence="4" id="KW-0602">Photosynthesis</keyword>
<keyword evidence="5" id="KW-0603">Photosystem I</keyword>
<dbReference type="PANTHER" id="PTHR34549:SF2">
    <property type="entry name" value="PHOTOSYSTEM I SUBUNIT IV"/>
    <property type="match status" value="1"/>
</dbReference>
<protein>
    <submittedName>
        <fullName evidence="8">Uncharacterized protein</fullName>
    </submittedName>
</protein>
<dbReference type="Proteomes" id="UP000886520">
    <property type="component" value="Chromosome 22"/>
</dbReference>
<evidence type="ECO:0000313" key="8">
    <source>
        <dbReference type="EMBL" id="KAI5062483.1"/>
    </source>
</evidence>
<comment type="caution">
    <text evidence="8">The sequence shown here is derived from an EMBL/GenBank/DDBJ whole genome shotgun (WGS) entry which is preliminary data.</text>
</comment>
<organism evidence="8 9">
    <name type="scientific">Adiantum capillus-veneris</name>
    <name type="common">Maidenhair fern</name>
    <dbReference type="NCBI Taxonomy" id="13818"/>
    <lineage>
        <taxon>Eukaryota</taxon>
        <taxon>Viridiplantae</taxon>
        <taxon>Streptophyta</taxon>
        <taxon>Embryophyta</taxon>
        <taxon>Tracheophyta</taxon>
        <taxon>Polypodiopsida</taxon>
        <taxon>Polypodiidae</taxon>
        <taxon>Polypodiales</taxon>
        <taxon>Pteridineae</taxon>
        <taxon>Pteridaceae</taxon>
        <taxon>Vittarioideae</taxon>
        <taxon>Adiantum</taxon>
    </lineage>
</organism>
<comment type="function">
    <text evidence="1">Stabilizes the interaction between PsaC and the PSI core, assists the docking of the ferredoxin to PSI and interacts with ferredoxin-NADP oxidoreductase.</text>
</comment>
<evidence type="ECO:0000256" key="5">
    <source>
        <dbReference type="ARBA" id="ARBA00022836"/>
    </source>
</evidence>
<keyword evidence="6" id="KW-0472">Membrane</keyword>
<keyword evidence="9" id="KW-1185">Reference proteome</keyword>
<dbReference type="GO" id="GO:0015979">
    <property type="term" value="P:photosynthesis"/>
    <property type="evidence" value="ECO:0007669"/>
    <property type="project" value="UniProtKB-KW"/>
</dbReference>
<dbReference type="PANTHER" id="PTHR34549">
    <property type="entry name" value="PHOTOSYSTEM I REACTION CENTER SUBUNIT IV A, CHLOROPLASTIC-RELATED"/>
    <property type="match status" value="1"/>
</dbReference>
<dbReference type="EMBL" id="JABFUD020000022">
    <property type="protein sequence ID" value="KAI5062483.1"/>
    <property type="molecule type" value="Genomic_DNA"/>
</dbReference>
<evidence type="ECO:0000256" key="7">
    <source>
        <dbReference type="SAM" id="MobiDB-lite"/>
    </source>
</evidence>
<dbReference type="OrthoDB" id="2161449at2759"/>
<dbReference type="Pfam" id="PF02427">
    <property type="entry name" value="PSI_PsaE"/>
    <property type="match status" value="1"/>
</dbReference>
<name>A0A9D4Z4V1_ADICA</name>
<dbReference type="InterPro" id="IPR003375">
    <property type="entry name" value="PSI_PsaE"/>
</dbReference>
<evidence type="ECO:0000256" key="3">
    <source>
        <dbReference type="ARBA" id="ARBA00007501"/>
    </source>
</evidence>
<gene>
    <name evidence="8" type="ORF">GOP47_0023022</name>
</gene>
<comment type="subcellular location">
    <subcellularLocation>
        <location evidence="2">Membrane</location>
        <topology evidence="2">Peripheral membrane protein</topology>
    </subcellularLocation>
</comment>
<evidence type="ECO:0000256" key="4">
    <source>
        <dbReference type="ARBA" id="ARBA00022531"/>
    </source>
</evidence>
<evidence type="ECO:0000256" key="1">
    <source>
        <dbReference type="ARBA" id="ARBA00001993"/>
    </source>
</evidence>
<proteinExistence type="inferred from homology"/>
<accession>A0A9D4Z4V1</accession>
<feature type="region of interest" description="Disordered" evidence="7">
    <location>
        <begin position="51"/>
        <end position="74"/>
    </location>
</feature>
<evidence type="ECO:0000256" key="2">
    <source>
        <dbReference type="ARBA" id="ARBA00004170"/>
    </source>
</evidence>